<reference evidence="2 3" key="1">
    <citation type="journal article" date="2020" name="ISME J.">
        <title>Uncovering the hidden diversity of litter-decomposition mechanisms in mushroom-forming fungi.</title>
        <authorList>
            <person name="Floudas D."/>
            <person name="Bentzer J."/>
            <person name="Ahren D."/>
            <person name="Johansson T."/>
            <person name="Persson P."/>
            <person name="Tunlid A."/>
        </authorList>
    </citation>
    <scope>NUCLEOTIDE SEQUENCE [LARGE SCALE GENOMIC DNA]</scope>
    <source>
        <strain evidence="2 3">CBS 101986</strain>
    </source>
</reference>
<dbReference type="Gene3D" id="1.20.1280.140">
    <property type="match status" value="1"/>
</dbReference>
<dbReference type="PANTHER" id="PTHR38123:SF1">
    <property type="entry name" value="HYDROPHOBIC SURFACE BINDING PROTEIN"/>
    <property type="match status" value="1"/>
</dbReference>
<organism evidence="2 3">
    <name type="scientific">Psilocybe cf. subviscida</name>
    <dbReference type="NCBI Taxonomy" id="2480587"/>
    <lineage>
        <taxon>Eukaryota</taxon>
        <taxon>Fungi</taxon>
        <taxon>Dikarya</taxon>
        <taxon>Basidiomycota</taxon>
        <taxon>Agaricomycotina</taxon>
        <taxon>Agaricomycetes</taxon>
        <taxon>Agaricomycetidae</taxon>
        <taxon>Agaricales</taxon>
        <taxon>Agaricineae</taxon>
        <taxon>Strophariaceae</taxon>
        <taxon>Psilocybe</taxon>
    </lineage>
</organism>
<dbReference type="OrthoDB" id="3016640at2759"/>
<gene>
    <name evidence="2" type="ORF">D9619_011308</name>
</gene>
<dbReference type="PANTHER" id="PTHR38123">
    <property type="entry name" value="CELL WALL SERINE-THREONINE-RICH GALACTOMANNOPROTEIN MP1 (AFU_ORTHOLOGUE AFUA_4G03240)"/>
    <property type="match status" value="1"/>
</dbReference>
<evidence type="ECO:0000313" key="2">
    <source>
        <dbReference type="EMBL" id="KAF5324156.1"/>
    </source>
</evidence>
<dbReference type="Pfam" id="PF12296">
    <property type="entry name" value="HsbA"/>
    <property type="match status" value="1"/>
</dbReference>
<comment type="caution">
    <text evidence="2">The sequence shown here is derived from an EMBL/GenBank/DDBJ whole genome shotgun (WGS) entry which is preliminary data.</text>
</comment>
<evidence type="ECO:0000313" key="3">
    <source>
        <dbReference type="Proteomes" id="UP000567179"/>
    </source>
</evidence>
<proteinExistence type="predicted"/>
<protein>
    <submittedName>
        <fullName evidence="2">Uncharacterized protein</fullName>
    </submittedName>
</protein>
<name>A0A8H5BJ69_9AGAR</name>
<accession>A0A8H5BJ69</accession>
<keyword evidence="1" id="KW-0732">Signal</keyword>
<keyword evidence="3" id="KW-1185">Reference proteome</keyword>
<dbReference type="GO" id="GO:0005576">
    <property type="term" value="C:extracellular region"/>
    <property type="evidence" value="ECO:0007669"/>
    <property type="project" value="TreeGrafter"/>
</dbReference>
<sequence length="162" mass="16561">MHSQKMKLTSALAMLACTFVTQASTVSDVLTDVNNVNTAHTLFNAQINAFPFSGGSLTAALNLAPLPVSVTDATSILNTFNNLKPVIITALTDIVAKKSGFASLPIGGFPEVIKSDLTNLSAASQAFEAALIAKTPSILLASASALTSSINAAFATAIAAYS</sequence>
<dbReference type="InterPro" id="IPR021054">
    <property type="entry name" value="Cell_wall_mannoprotein_1"/>
</dbReference>
<feature type="signal peptide" evidence="1">
    <location>
        <begin position="1"/>
        <end position="23"/>
    </location>
</feature>
<dbReference type="Proteomes" id="UP000567179">
    <property type="component" value="Unassembled WGS sequence"/>
</dbReference>
<dbReference type="AlphaFoldDB" id="A0A8H5BJ69"/>
<dbReference type="EMBL" id="JAACJJ010000016">
    <property type="protein sequence ID" value="KAF5324156.1"/>
    <property type="molecule type" value="Genomic_DNA"/>
</dbReference>
<evidence type="ECO:0000256" key="1">
    <source>
        <dbReference type="SAM" id="SignalP"/>
    </source>
</evidence>
<feature type="chain" id="PRO_5034455184" evidence="1">
    <location>
        <begin position="24"/>
        <end position="162"/>
    </location>
</feature>